<dbReference type="EMBL" id="JALLBG020000194">
    <property type="protein sequence ID" value="KAL3760086.1"/>
    <property type="molecule type" value="Genomic_DNA"/>
</dbReference>
<feature type="region of interest" description="Disordered" evidence="1">
    <location>
        <begin position="37"/>
        <end position="110"/>
    </location>
</feature>
<accession>A0ABD3MDT3</accession>
<keyword evidence="3" id="KW-1185">Reference proteome</keyword>
<dbReference type="Proteomes" id="UP001530293">
    <property type="component" value="Unassembled WGS sequence"/>
</dbReference>
<protein>
    <submittedName>
        <fullName evidence="2">Uncharacterized protein</fullName>
    </submittedName>
</protein>
<sequence length="110" mass="12284">MTIYSTAANWLEAISGTRPNTQVIKKDETKDPILRDLRVMKDTETRETRSHLPPPRNRGDLPNGRNAAHVGGAHLQQQPKPKFVAHKDPTRGKVRKEKGSSDRLGGNHMA</sequence>
<feature type="compositionally biased region" description="Basic and acidic residues" evidence="1">
    <location>
        <begin position="37"/>
        <end position="50"/>
    </location>
</feature>
<organism evidence="2 3">
    <name type="scientific">Discostella pseudostelligera</name>
    <dbReference type="NCBI Taxonomy" id="259834"/>
    <lineage>
        <taxon>Eukaryota</taxon>
        <taxon>Sar</taxon>
        <taxon>Stramenopiles</taxon>
        <taxon>Ochrophyta</taxon>
        <taxon>Bacillariophyta</taxon>
        <taxon>Coscinodiscophyceae</taxon>
        <taxon>Thalassiosirophycidae</taxon>
        <taxon>Stephanodiscales</taxon>
        <taxon>Stephanodiscaceae</taxon>
        <taxon>Discostella</taxon>
    </lineage>
</organism>
<name>A0ABD3MDT3_9STRA</name>
<dbReference type="AlphaFoldDB" id="A0ABD3MDT3"/>
<evidence type="ECO:0000313" key="2">
    <source>
        <dbReference type="EMBL" id="KAL3760086.1"/>
    </source>
</evidence>
<evidence type="ECO:0000313" key="3">
    <source>
        <dbReference type="Proteomes" id="UP001530293"/>
    </source>
</evidence>
<evidence type="ECO:0000256" key="1">
    <source>
        <dbReference type="SAM" id="MobiDB-lite"/>
    </source>
</evidence>
<proteinExistence type="predicted"/>
<feature type="compositionally biased region" description="Basic and acidic residues" evidence="1">
    <location>
        <begin position="85"/>
        <end position="101"/>
    </location>
</feature>
<reference evidence="2 3" key="1">
    <citation type="submission" date="2024-10" db="EMBL/GenBank/DDBJ databases">
        <title>Updated reference genomes for cyclostephanoid diatoms.</title>
        <authorList>
            <person name="Roberts W.R."/>
            <person name="Alverson A.J."/>
        </authorList>
    </citation>
    <scope>NUCLEOTIDE SEQUENCE [LARGE SCALE GENOMIC DNA]</scope>
    <source>
        <strain evidence="2 3">AJA232-27</strain>
    </source>
</reference>
<comment type="caution">
    <text evidence="2">The sequence shown here is derived from an EMBL/GenBank/DDBJ whole genome shotgun (WGS) entry which is preliminary data.</text>
</comment>
<gene>
    <name evidence="2" type="ORF">ACHAWU_006634</name>
</gene>